<organism evidence="10 11">
    <name type="scientific">Danionella cerebrum</name>
    <dbReference type="NCBI Taxonomy" id="2873325"/>
    <lineage>
        <taxon>Eukaryota</taxon>
        <taxon>Metazoa</taxon>
        <taxon>Chordata</taxon>
        <taxon>Craniata</taxon>
        <taxon>Vertebrata</taxon>
        <taxon>Euteleostomi</taxon>
        <taxon>Actinopterygii</taxon>
        <taxon>Neopterygii</taxon>
        <taxon>Teleostei</taxon>
        <taxon>Ostariophysi</taxon>
        <taxon>Cypriniformes</taxon>
        <taxon>Danionidae</taxon>
        <taxon>Danioninae</taxon>
        <taxon>Danionella</taxon>
    </lineage>
</organism>
<feature type="domain" description="CLIP1 zinc knuckle" evidence="9">
    <location>
        <begin position="1326"/>
        <end position="1343"/>
    </location>
</feature>
<dbReference type="GO" id="GO:0051010">
    <property type="term" value="F:microtubule plus-end binding"/>
    <property type="evidence" value="ECO:0007669"/>
    <property type="project" value="TreeGrafter"/>
</dbReference>
<feature type="compositionally biased region" description="Basic and acidic residues" evidence="8">
    <location>
        <begin position="625"/>
        <end position="638"/>
    </location>
</feature>
<feature type="coiled-coil region" evidence="7">
    <location>
        <begin position="1198"/>
        <end position="1301"/>
    </location>
</feature>
<evidence type="ECO:0000256" key="4">
    <source>
        <dbReference type="ARBA" id="ARBA00022737"/>
    </source>
</evidence>
<keyword evidence="11" id="KW-1185">Reference proteome</keyword>
<evidence type="ECO:0000256" key="7">
    <source>
        <dbReference type="SAM" id="Coils"/>
    </source>
</evidence>
<sequence>MKDLCAIRYFQCQPKYGLFAPVHKVTRIGFPSTTPAKAKTTVRKMTTTPSGMKRSPSGSSISSMSSVASSASCKPSRAGLLTETSTRYSRKISGTTALQEALKEKQQHIEQLLAERDLERAEVAKATNHVGEVEQELTMLREGQEQYVVEANEKMDQLRGLVEAADREKVELLNQLEEEKRRVEDLQFRVEEACITKGDLEVATVSEKSRILELERDLSLRDNELAGLHKTLQALSGKDGVSDSAAAALQEEVCSLRSQLALQSNRYKADLSSLREKLEAQENVHSEALLQFQTSSNVLSKEKEQLADEIVVLKKENKSIVEQWHAKLESTQASHLNELKASDEAGRNELVQLQETLQHLNATHKQELEELQKKHESEALGWTGEAREHETQLQRINEENERQLEVMRTSLEKAEEQHLVELEEALGKLHAAELRVKELEDSGTKMNLRLLEKELEFTEQSAALQNLQSQQSQGNQEMQRLLSQVEEARSRIRSQEEKAIEIKSELEAKEQELHSLLQEKSSLEQEVGRLTNEELQAELRNKVEECMAQSAELQEMKSQLAGLQRNLKAGEERCVLLTKDKAKLEEDIMDMTRSSGDSSTLISKLNEEIKRKEGTLEELQGQLAEERERTAQAEEKLSKAQTQAEEDARGLSDKHRAEISSLQENIKLLKADLERTAKEQAKSVQTNQELQAELRNKVEECTAQSAELQEMKSQLAGLQRNLKAGEERCVLLTKDKAKLEEDIMDMTRSSGDSSTLISKLNEEIKRKEGTLEELQGQLAEERERTAQAEEKLSKAQTQAEEDARGLSDKHRAEISSLQENIKLLCRKSVLMVLQEESFEAKTKDGEKALGDAVEVHSKEKHQLIRNHERVEEELGAAQIRILELSKQTEELMIFKENAQQLQNDTSEAEARLKNSVEELQKALDAVRLQNSEHLKTLKSDTERISKLTEEIEELKQAALEKAQAMGDLRNQKEKLLEELANSHKDSNLLLNLKEECDALNEQLKEMKIRQSTLRSDSEKEKAELQQSLNTTSAAVSEKDEQLISLRNELDAVRLQNSEHLETLKSATERIRKLTEEITELKRAAVEKAQVLDALKTEKEKLTTDLANSLKDSNVLLNLKKECDNLNDQLKEMRMRESTLSNQSEKEKAALEQSLHSQKRDSLNGQLKRVEMRESTLSKEKAQEKAALQQSVQTQHALISEKDKEIESLRNEISALLDQIKGLEVLLKSQKSDNNQLQERLTVLETSKEGDDADDSAVRLWKEAKEDAECQVEFLNTVIVDLQRKNDELKTKLEKMAEAALNGNGAAELDARNSHEEPAVKKKPPPRLFCDICDCFDLHETEDCPTQDQMQDSPTHTTYHGCPSDERPYCDICEVFGHWTESCNDDQTF</sequence>
<dbReference type="SUPFAM" id="SSF74924">
    <property type="entry name" value="Cap-Gly domain"/>
    <property type="match status" value="1"/>
</dbReference>
<comment type="subcellular location">
    <subcellularLocation>
        <location evidence="1">Cytoplasm</location>
        <location evidence="1">Cytoskeleton</location>
    </subcellularLocation>
</comment>
<dbReference type="OrthoDB" id="2130750at2759"/>
<feature type="coiled-coil region" evidence="7">
    <location>
        <begin position="264"/>
        <end position="323"/>
    </location>
</feature>
<feature type="compositionally biased region" description="Basic and acidic residues" evidence="8">
    <location>
        <begin position="801"/>
        <end position="810"/>
    </location>
</feature>
<keyword evidence="2" id="KW-0963">Cytoplasm</keyword>
<dbReference type="GO" id="GO:0005634">
    <property type="term" value="C:nucleus"/>
    <property type="evidence" value="ECO:0007669"/>
    <property type="project" value="TreeGrafter"/>
</dbReference>
<dbReference type="GO" id="GO:0031122">
    <property type="term" value="P:cytoplasmic microtubule organization"/>
    <property type="evidence" value="ECO:0007669"/>
    <property type="project" value="TreeGrafter"/>
</dbReference>
<evidence type="ECO:0000256" key="1">
    <source>
        <dbReference type="ARBA" id="ARBA00004245"/>
    </source>
</evidence>
<keyword evidence="3" id="KW-0493">Microtubule</keyword>
<keyword evidence="6" id="KW-0206">Cytoskeleton</keyword>
<accession>A0A553MUB0</accession>
<dbReference type="PANTHER" id="PTHR18916:SF44">
    <property type="entry name" value="CAP-GLY DOMAIN-CONTAINING LINKER PROTEIN 1"/>
    <property type="match status" value="1"/>
</dbReference>
<dbReference type="SUPFAM" id="SSF90257">
    <property type="entry name" value="Myosin rod fragments"/>
    <property type="match status" value="1"/>
</dbReference>
<feature type="region of interest" description="Disordered" evidence="8">
    <location>
        <begin position="1135"/>
        <end position="1177"/>
    </location>
</feature>
<feature type="compositionally biased region" description="Basic and acidic residues" evidence="8">
    <location>
        <begin position="646"/>
        <end position="656"/>
    </location>
</feature>
<dbReference type="Gene3D" id="1.10.287.1490">
    <property type="match status" value="1"/>
</dbReference>
<feature type="compositionally biased region" description="Basic and acidic residues" evidence="8">
    <location>
        <begin position="1157"/>
        <end position="1177"/>
    </location>
</feature>
<dbReference type="InterPro" id="IPR032108">
    <property type="entry name" value="CLIP1_ZNF"/>
</dbReference>
<dbReference type="PANTHER" id="PTHR18916">
    <property type="entry name" value="DYNACTIN 1-RELATED MICROTUBULE-BINDING"/>
    <property type="match status" value="1"/>
</dbReference>
<dbReference type="GO" id="GO:0031116">
    <property type="term" value="P:positive regulation of microtubule polymerization"/>
    <property type="evidence" value="ECO:0007669"/>
    <property type="project" value="TreeGrafter"/>
</dbReference>
<feature type="coiled-coil region" evidence="7">
    <location>
        <begin position="95"/>
        <end position="196"/>
    </location>
</feature>
<dbReference type="Pfam" id="PF16641">
    <property type="entry name" value="CLIP1_ZNF"/>
    <property type="match status" value="2"/>
</dbReference>
<proteinExistence type="predicted"/>
<evidence type="ECO:0000256" key="2">
    <source>
        <dbReference type="ARBA" id="ARBA00022490"/>
    </source>
</evidence>
<keyword evidence="4" id="KW-0677">Repeat</keyword>
<keyword evidence="5 7" id="KW-0175">Coiled coil</keyword>
<evidence type="ECO:0000313" key="11">
    <source>
        <dbReference type="Proteomes" id="UP000316079"/>
    </source>
</evidence>
<evidence type="ECO:0000259" key="9">
    <source>
        <dbReference type="Pfam" id="PF16641"/>
    </source>
</evidence>
<feature type="region of interest" description="Disordered" evidence="8">
    <location>
        <begin position="780"/>
        <end position="810"/>
    </location>
</feature>
<evidence type="ECO:0000256" key="8">
    <source>
        <dbReference type="SAM" id="MobiDB-lite"/>
    </source>
</evidence>
<feature type="region of interest" description="Disordered" evidence="8">
    <location>
        <begin position="36"/>
        <end position="79"/>
    </location>
</feature>
<dbReference type="InterPro" id="IPR036859">
    <property type="entry name" value="CAP-Gly_dom_sf"/>
</dbReference>
<evidence type="ECO:0000313" key="10">
    <source>
        <dbReference type="EMBL" id="TRY56765.1"/>
    </source>
</evidence>
<dbReference type="Proteomes" id="UP000316079">
    <property type="component" value="Unassembled WGS sequence"/>
</dbReference>
<evidence type="ECO:0000256" key="6">
    <source>
        <dbReference type="ARBA" id="ARBA00023212"/>
    </source>
</evidence>
<feature type="region of interest" description="Disordered" evidence="8">
    <location>
        <begin position="1010"/>
        <end position="1035"/>
    </location>
</feature>
<dbReference type="GO" id="GO:0005938">
    <property type="term" value="C:cell cortex"/>
    <property type="evidence" value="ECO:0007669"/>
    <property type="project" value="TreeGrafter"/>
</dbReference>
<reference evidence="10 11" key="1">
    <citation type="journal article" date="2019" name="Sci. Data">
        <title>Hybrid genome assembly and annotation of Danionella translucida.</title>
        <authorList>
            <person name="Kadobianskyi M."/>
            <person name="Schulze L."/>
            <person name="Schuelke M."/>
            <person name="Judkewitz B."/>
        </authorList>
    </citation>
    <scope>NUCLEOTIDE SEQUENCE [LARGE SCALE GENOMIC DNA]</scope>
    <source>
        <strain evidence="10 11">Bolton</strain>
    </source>
</reference>
<feature type="compositionally biased region" description="Basic and acidic residues" evidence="8">
    <location>
        <begin position="780"/>
        <end position="793"/>
    </location>
</feature>
<feature type="compositionally biased region" description="Low complexity" evidence="8">
    <location>
        <begin position="50"/>
        <end position="77"/>
    </location>
</feature>
<feature type="region of interest" description="Disordered" evidence="8">
    <location>
        <begin position="625"/>
        <end position="656"/>
    </location>
</feature>
<feature type="compositionally biased region" description="Polar residues" evidence="8">
    <location>
        <begin position="1024"/>
        <end position="1034"/>
    </location>
</feature>
<feature type="domain" description="CLIP1 zinc knuckle" evidence="9">
    <location>
        <begin position="1366"/>
        <end position="1382"/>
    </location>
</feature>
<protein>
    <recommendedName>
        <fullName evidence="9">CLIP1 zinc knuckle domain-containing protein</fullName>
    </recommendedName>
</protein>
<dbReference type="EMBL" id="SRMA01027263">
    <property type="protein sequence ID" value="TRY56765.1"/>
    <property type="molecule type" value="Genomic_DNA"/>
</dbReference>
<evidence type="ECO:0000256" key="5">
    <source>
        <dbReference type="ARBA" id="ARBA00023054"/>
    </source>
</evidence>
<gene>
    <name evidence="10" type="ORF">DNTS_028625</name>
</gene>
<evidence type="ECO:0000256" key="3">
    <source>
        <dbReference type="ARBA" id="ARBA00022701"/>
    </source>
</evidence>
<name>A0A553MUB0_9TELE</name>
<dbReference type="GO" id="GO:0035371">
    <property type="term" value="C:microtubule plus-end"/>
    <property type="evidence" value="ECO:0007669"/>
    <property type="project" value="TreeGrafter"/>
</dbReference>
<comment type="caution">
    <text evidence="10">The sequence shown here is derived from an EMBL/GenBank/DDBJ whole genome shotgun (WGS) entry which is preliminary data.</text>
</comment>